<proteinExistence type="predicted"/>
<feature type="transmembrane region" description="Helical" evidence="1">
    <location>
        <begin position="200"/>
        <end position="219"/>
    </location>
</feature>
<feature type="transmembrane region" description="Helical" evidence="1">
    <location>
        <begin position="394"/>
        <end position="418"/>
    </location>
</feature>
<feature type="transmembrane region" description="Helical" evidence="1">
    <location>
        <begin position="161"/>
        <end position="180"/>
    </location>
</feature>
<keyword evidence="1" id="KW-0812">Transmembrane</keyword>
<dbReference type="Pfam" id="PF14296">
    <property type="entry name" value="O-ag_pol_Wzy"/>
    <property type="match status" value="1"/>
</dbReference>
<feature type="transmembrane region" description="Helical" evidence="1">
    <location>
        <begin position="18"/>
        <end position="36"/>
    </location>
</feature>
<evidence type="ECO:0000313" key="3">
    <source>
        <dbReference type="Proteomes" id="UP000198718"/>
    </source>
</evidence>
<feature type="transmembrane region" description="Helical" evidence="1">
    <location>
        <begin position="228"/>
        <end position="246"/>
    </location>
</feature>
<dbReference type="STRING" id="393762.SAMN05660472_00127"/>
<keyword evidence="1" id="KW-1133">Transmembrane helix</keyword>
<name>A0A1G8X5R4_9FIRM</name>
<sequence length="482" mass="55943">MIIKKSNERKKRVEKRNLFFLIFNIFILMLLLLFFIYTKDNNTYHSEWYKTVSILSLSLLIYYIVYFYNYRLFYDFRFWFIILTYLFMYSKIYLRFFGIEDPFYRPFLDKYALDVLYTTGMIVVCYTQALFTGFTWIGKRTKKSKLYKLKENISDLRAKKLIYLTGSILIAISLPFRLIVDYNTIATTYLTGSYSNRAGMTGLYNDIAILFIPGIVYLISSNYKKRRFATILAITTLLYFVLIMIMSGDRRYYITGILAVVLSYLKAYNINLSIIKLIILGTASNIMLNLLAVLRVIRSRGLLSPLEFLKQFSNDLINSKGIIEAMSEFGYSFYSVVQVVRFIPEYIPHQLGIGIFGAIPTLLPIGFIIRDFLNKVSISRTINVLDGHTLGSTIVGNLYADFSWFFVIAAIIFGKIMYEATAIKTIDNDNLAYARQYSMLYVLVNSVRASFLEIFRPSVTVYLIPIMILLLISKRGKFNGSE</sequence>
<organism evidence="2 3">
    <name type="scientific">Natronincola ferrireducens</name>
    <dbReference type="NCBI Taxonomy" id="393762"/>
    <lineage>
        <taxon>Bacteria</taxon>
        <taxon>Bacillati</taxon>
        <taxon>Bacillota</taxon>
        <taxon>Clostridia</taxon>
        <taxon>Peptostreptococcales</taxon>
        <taxon>Natronincolaceae</taxon>
        <taxon>Natronincola</taxon>
    </lineage>
</organism>
<keyword evidence="3" id="KW-1185">Reference proteome</keyword>
<dbReference type="InterPro" id="IPR029468">
    <property type="entry name" value="O-ag_pol_Wzy"/>
</dbReference>
<dbReference type="EMBL" id="FNFP01000001">
    <property type="protein sequence ID" value="SDJ85979.1"/>
    <property type="molecule type" value="Genomic_DNA"/>
</dbReference>
<keyword evidence="1" id="KW-0472">Membrane</keyword>
<dbReference type="Proteomes" id="UP000198718">
    <property type="component" value="Unassembled WGS sequence"/>
</dbReference>
<feature type="transmembrane region" description="Helical" evidence="1">
    <location>
        <begin position="252"/>
        <end position="270"/>
    </location>
</feature>
<feature type="transmembrane region" description="Helical" evidence="1">
    <location>
        <begin position="48"/>
        <end position="66"/>
    </location>
</feature>
<gene>
    <name evidence="2" type="ORF">SAMN05660472_00127</name>
</gene>
<reference evidence="2 3" key="1">
    <citation type="submission" date="2016-10" db="EMBL/GenBank/DDBJ databases">
        <authorList>
            <person name="de Groot N.N."/>
        </authorList>
    </citation>
    <scope>NUCLEOTIDE SEQUENCE [LARGE SCALE GENOMIC DNA]</scope>
    <source>
        <strain evidence="2 3">DSM 18346</strain>
    </source>
</reference>
<dbReference type="RefSeq" id="WP_176761988.1">
    <property type="nucleotide sequence ID" value="NZ_FNFP01000001.1"/>
</dbReference>
<feature type="transmembrane region" description="Helical" evidence="1">
    <location>
        <begin position="454"/>
        <end position="472"/>
    </location>
</feature>
<evidence type="ECO:0000256" key="1">
    <source>
        <dbReference type="SAM" id="Phobius"/>
    </source>
</evidence>
<feature type="transmembrane region" description="Helical" evidence="1">
    <location>
        <begin position="78"/>
        <end position="96"/>
    </location>
</feature>
<feature type="transmembrane region" description="Helical" evidence="1">
    <location>
        <begin position="277"/>
        <end position="297"/>
    </location>
</feature>
<evidence type="ECO:0000313" key="2">
    <source>
        <dbReference type="EMBL" id="SDJ85979.1"/>
    </source>
</evidence>
<accession>A0A1G8X5R4</accession>
<feature type="transmembrane region" description="Helical" evidence="1">
    <location>
        <begin position="351"/>
        <end position="373"/>
    </location>
</feature>
<feature type="transmembrane region" description="Helical" evidence="1">
    <location>
        <begin position="116"/>
        <end position="138"/>
    </location>
</feature>
<dbReference type="AlphaFoldDB" id="A0A1G8X5R4"/>
<protein>
    <submittedName>
        <fullName evidence="2">Oligosaccharide repeat unit polymerase</fullName>
    </submittedName>
</protein>